<protein>
    <recommendedName>
        <fullName evidence="3">DUF5678 domain-containing protein</fullName>
    </recommendedName>
</protein>
<gene>
    <name evidence="1" type="ORF">EV671_104037</name>
</gene>
<proteinExistence type="predicted"/>
<reference evidence="1 2" key="1">
    <citation type="submission" date="2019-03" db="EMBL/GenBank/DDBJ databases">
        <title>Genomic Encyclopedia of Type Strains, Phase IV (KMG-IV): sequencing the most valuable type-strain genomes for metagenomic binning, comparative biology and taxonomic classification.</title>
        <authorList>
            <person name="Goeker M."/>
        </authorList>
    </citation>
    <scope>NUCLEOTIDE SEQUENCE [LARGE SCALE GENOMIC DNA]</scope>
    <source>
        <strain evidence="1 2">DSM 654</strain>
    </source>
</reference>
<dbReference type="RefSeq" id="WP_132576063.1">
    <property type="nucleotide sequence ID" value="NZ_CBCSGL010000046.1"/>
</dbReference>
<evidence type="ECO:0000313" key="1">
    <source>
        <dbReference type="EMBL" id="TCU88366.1"/>
    </source>
</evidence>
<dbReference type="OrthoDB" id="9204641at2"/>
<sequence length="79" mass="9030">MTKLQLEIETYNRLLPSLLTQVGKFALIKGDTLVETFDSYGDALKRGYTDFKLEPFLVKQIAPAEQVAYFTRDLRTCPV</sequence>
<evidence type="ECO:0000313" key="2">
    <source>
        <dbReference type="Proteomes" id="UP000295110"/>
    </source>
</evidence>
<keyword evidence="2" id="KW-1185">Reference proteome</keyword>
<comment type="caution">
    <text evidence="1">The sequence shown here is derived from an EMBL/GenBank/DDBJ whole genome shotgun (WGS) entry which is preliminary data.</text>
</comment>
<dbReference type="AlphaFoldDB" id="A0A4R3UJN2"/>
<name>A0A4R3UJN2_ROSSA</name>
<evidence type="ECO:0008006" key="3">
    <source>
        <dbReference type="Google" id="ProtNLM"/>
    </source>
</evidence>
<dbReference type="Proteomes" id="UP000295110">
    <property type="component" value="Unassembled WGS sequence"/>
</dbReference>
<accession>A0A4R3UJN2</accession>
<dbReference type="EMBL" id="SMBU01000040">
    <property type="protein sequence ID" value="TCU88366.1"/>
    <property type="molecule type" value="Genomic_DNA"/>
</dbReference>
<organism evidence="1 2">
    <name type="scientific">Roseateles saccharophilus</name>
    <name type="common">Pseudomonas saccharophila</name>
    <dbReference type="NCBI Taxonomy" id="304"/>
    <lineage>
        <taxon>Bacteria</taxon>
        <taxon>Pseudomonadati</taxon>
        <taxon>Pseudomonadota</taxon>
        <taxon>Betaproteobacteria</taxon>
        <taxon>Burkholderiales</taxon>
        <taxon>Sphaerotilaceae</taxon>
        <taxon>Roseateles</taxon>
    </lineage>
</organism>